<dbReference type="InterPro" id="IPR010255">
    <property type="entry name" value="Haem_peroxidase_sf"/>
</dbReference>
<protein>
    <submittedName>
        <fullName evidence="5">Peroxidasin</fullName>
    </submittedName>
</protein>
<dbReference type="PANTHER" id="PTHR11475">
    <property type="entry name" value="OXIDASE/PEROXIDASE"/>
    <property type="match status" value="1"/>
</dbReference>
<dbReference type="Proteomes" id="UP000267096">
    <property type="component" value="Unassembled WGS sequence"/>
</dbReference>
<organism evidence="5">
    <name type="scientific">Anisakis simplex</name>
    <name type="common">Herring worm</name>
    <dbReference type="NCBI Taxonomy" id="6269"/>
    <lineage>
        <taxon>Eukaryota</taxon>
        <taxon>Metazoa</taxon>
        <taxon>Ecdysozoa</taxon>
        <taxon>Nematoda</taxon>
        <taxon>Chromadorea</taxon>
        <taxon>Rhabditida</taxon>
        <taxon>Spirurina</taxon>
        <taxon>Ascaridomorpha</taxon>
        <taxon>Ascaridoidea</taxon>
        <taxon>Anisakidae</taxon>
        <taxon>Anisakis</taxon>
        <taxon>Anisakis simplex complex</taxon>
    </lineage>
</organism>
<dbReference type="AlphaFoldDB" id="A0A0M3KFF8"/>
<evidence type="ECO:0000313" key="3">
    <source>
        <dbReference type="EMBL" id="VDK67587.1"/>
    </source>
</evidence>
<dbReference type="PANTHER" id="PTHR11475:SF133">
    <property type="entry name" value="PEROXIDASE"/>
    <property type="match status" value="1"/>
</dbReference>
<evidence type="ECO:0000313" key="5">
    <source>
        <dbReference type="WBParaSite" id="ASIM_0001971801-mRNA-1"/>
    </source>
</evidence>
<name>A0A0M3KFF8_ANISI</name>
<dbReference type="GO" id="GO:0006979">
    <property type="term" value="P:response to oxidative stress"/>
    <property type="evidence" value="ECO:0007669"/>
    <property type="project" value="InterPro"/>
</dbReference>
<dbReference type="GO" id="GO:0046872">
    <property type="term" value="F:metal ion binding"/>
    <property type="evidence" value="ECO:0007669"/>
    <property type="project" value="UniProtKB-KW"/>
</dbReference>
<keyword evidence="1" id="KW-0560">Oxidoreductase</keyword>
<dbReference type="GO" id="GO:0004601">
    <property type="term" value="F:peroxidase activity"/>
    <property type="evidence" value="ECO:0007669"/>
    <property type="project" value="UniProtKB-KW"/>
</dbReference>
<dbReference type="InterPro" id="IPR019791">
    <property type="entry name" value="Haem_peroxidase_animal"/>
</dbReference>
<dbReference type="Gene3D" id="1.10.640.10">
    <property type="entry name" value="Haem peroxidase domain superfamily, animal type"/>
    <property type="match status" value="1"/>
</dbReference>
<sequence length="344" mass="38852">MVAGPNDEILNCTECDSRESVSVHCMPQVIPPGDPYFPITLPDGRPRCLHFARSLLGQLTLGYRNQLNQVRSVSKELSFLFIPLLPHGALPSVHEALPQGDQEQDCRSKPIWPCFVAGDERNSHQPALTSLHTVFLRNHNQLAVRLHYLNPHWIDEKLYQEARRIVGAQIQHVVFGEFLPKLLGWEYADKAGLLPQRSGYYKGYNPNCDAAISQPFATAAFRFGHTLVRRFFSRLDASYENRTTHPVDLTENFNYVQAVYDAKQGGIDSLIIGLLGTPAMAFDRHISTALRNHLFAQRGVPHSGMDLIALNILRGRDHGLQPYNEFRLFLLLLTISFAIFLESV</sequence>
<keyword evidence="1" id="KW-0575">Peroxidase</keyword>
<evidence type="ECO:0000313" key="4">
    <source>
        <dbReference type="Proteomes" id="UP000267096"/>
    </source>
</evidence>
<reference evidence="5" key="1">
    <citation type="submission" date="2017-02" db="UniProtKB">
        <authorList>
            <consortium name="WormBaseParasite"/>
        </authorList>
    </citation>
    <scope>IDENTIFICATION</scope>
</reference>
<keyword evidence="2" id="KW-0349">Heme</keyword>
<keyword evidence="2" id="KW-0408">Iron</keyword>
<dbReference type="InterPro" id="IPR037120">
    <property type="entry name" value="Haem_peroxidase_sf_animal"/>
</dbReference>
<keyword evidence="2" id="KW-0479">Metal-binding</keyword>
<evidence type="ECO:0000256" key="1">
    <source>
        <dbReference type="ARBA" id="ARBA00022559"/>
    </source>
</evidence>
<dbReference type="WBParaSite" id="ASIM_0001971801-mRNA-1">
    <property type="protein sequence ID" value="ASIM_0001971801-mRNA-1"/>
    <property type="gene ID" value="ASIM_0001971801"/>
</dbReference>
<evidence type="ECO:0000256" key="2">
    <source>
        <dbReference type="PIRSR" id="PIRSR619791-2"/>
    </source>
</evidence>
<dbReference type="Pfam" id="PF03098">
    <property type="entry name" value="An_peroxidase"/>
    <property type="match status" value="1"/>
</dbReference>
<reference evidence="3 4" key="2">
    <citation type="submission" date="2018-11" db="EMBL/GenBank/DDBJ databases">
        <authorList>
            <consortium name="Pathogen Informatics"/>
        </authorList>
    </citation>
    <scope>NUCLEOTIDE SEQUENCE [LARGE SCALE GENOMIC DNA]</scope>
</reference>
<gene>
    <name evidence="3" type="ORF">ASIM_LOCUS19107</name>
</gene>
<dbReference type="OrthoDB" id="823504at2759"/>
<dbReference type="PROSITE" id="PS50292">
    <property type="entry name" value="PEROXIDASE_3"/>
    <property type="match status" value="1"/>
</dbReference>
<dbReference type="EMBL" id="UYRR01036634">
    <property type="protein sequence ID" value="VDK67587.1"/>
    <property type="molecule type" value="Genomic_DNA"/>
</dbReference>
<dbReference type="PRINTS" id="PR00457">
    <property type="entry name" value="ANPEROXIDASE"/>
</dbReference>
<accession>A0A0M3KFF8</accession>
<dbReference type="GO" id="GO:0020037">
    <property type="term" value="F:heme binding"/>
    <property type="evidence" value="ECO:0007669"/>
    <property type="project" value="InterPro"/>
</dbReference>
<keyword evidence="4" id="KW-1185">Reference proteome</keyword>
<dbReference type="SUPFAM" id="SSF48113">
    <property type="entry name" value="Heme-dependent peroxidases"/>
    <property type="match status" value="1"/>
</dbReference>
<proteinExistence type="predicted"/>
<feature type="binding site" description="axial binding residue" evidence="2">
    <location>
        <position position="225"/>
    </location>
    <ligand>
        <name>heme b</name>
        <dbReference type="ChEBI" id="CHEBI:60344"/>
    </ligand>
    <ligandPart>
        <name>Fe</name>
        <dbReference type="ChEBI" id="CHEBI:18248"/>
    </ligandPart>
</feature>